<dbReference type="AlphaFoldDB" id="A0A0B6X367"/>
<protein>
    <submittedName>
        <fullName evidence="3">PEP-CTERM putative exosortase interaction domain-containing protein</fullName>
    </submittedName>
</protein>
<keyword evidence="1" id="KW-0732">Signal</keyword>
<dbReference type="NCBIfam" id="TIGR02595">
    <property type="entry name" value="PEP_CTERM"/>
    <property type="match status" value="1"/>
</dbReference>
<reference evidence="3 4" key="2">
    <citation type="submission" date="2015-01" db="EMBL/GenBank/DDBJ databases">
        <title>Complete genome sequence of Pyrinomonas methylaliphatogenes type strain K22T.</title>
        <authorList>
            <person name="Lee K.C.Y."/>
            <person name="Power J.F."/>
            <person name="Dunfield P.F."/>
            <person name="Morgan X.C."/>
            <person name="Huttenhower C."/>
            <person name="Stott M.B."/>
        </authorList>
    </citation>
    <scope>NUCLEOTIDE SEQUENCE [LARGE SCALE GENOMIC DNA]</scope>
    <source>
        <strain evidence="3 4">K22</strain>
    </source>
</reference>
<dbReference type="Pfam" id="PF07589">
    <property type="entry name" value="PEP-CTERM"/>
    <property type="match status" value="1"/>
</dbReference>
<dbReference type="RefSeq" id="WP_157770920.1">
    <property type="nucleotide sequence ID" value="NZ_CBXV010000008.1"/>
</dbReference>
<name>A0A0B6X367_9BACT</name>
<dbReference type="Proteomes" id="UP000031518">
    <property type="component" value="Unassembled WGS sequence"/>
</dbReference>
<dbReference type="OrthoDB" id="7066458at2"/>
<accession>A0A0B6X367</accession>
<evidence type="ECO:0000259" key="2">
    <source>
        <dbReference type="Pfam" id="PF07589"/>
    </source>
</evidence>
<proteinExistence type="predicted"/>
<feature type="domain" description="Ice-binding protein C-terminal" evidence="2">
    <location>
        <begin position="194"/>
        <end position="216"/>
    </location>
</feature>
<evidence type="ECO:0000313" key="3">
    <source>
        <dbReference type="EMBL" id="CDM66959.1"/>
    </source>
</evidence>
<evidence type="ECO:0000313" key="4">
    <source>
        <dbReference type="Proteomes" id="UP000031518"/>
    </source>
</evidence>
<reference evidence="3 4" key="1">
    <citation type="submission" date="2013-12" db="EMBL/GenBank/DDBJ databases">
        <authorList>
            <person name="Stott M."/>
        </authorList>
    </citation>
    <scope>NUCLEOTIDE SEQUENCE [LARGE SCALE GENOMIC DNA]</scope>
    <source>
        <strain evidence="3 4">K22</strain>
    </source>
</reference>
<organism evidence="3 4">
    <name type="scientific">Pyrinomonas methylaliphatogenes</name>
    <dbReference type="NCBI Taxonomy" id="454194"/>
    <lineage>
        <taxon>Bacteria</taxon>
        <taxon>Pseudomonadati</taxon>
        <taxon>Acidobacteriota</taxon>
        <taxon>Blastocatellia</taxon>
        <taxon>Blastocatellales</taxon>
        <taxon>Pyrinomonadaceae</taxon>
        <taxon>Pyrinomonas</taxon>
    </lineage>
</organism>
<gene>
    <name evidence="3" type="ORF">PYK22_03006</name>
</gene>
<dbReference type="EMBL" id="CBXV010000008">
    <property type="protein sequence ID" value="CDM66959.1"/>
    <property type="molecule type" value="Genomic_DNA"/>
</dbReference>
<keyword evidence="4" id="KW-1185">Reference proteome</keyword>
<sequence length="222" mass="24601" precursor="true">MRKILLALLLLSAASVASASTLTFTPSPSDLGDLDHHYVYTWRIDGVNLNGQVITSAKLTIKNIRNWDDSDNMLFIHLLDTAKWSGVKSFVDDPTNSAPVTDITDDFVNTRYHNNPNWLVAPGTADTFLTSQEFADDYSPWPGKQGTNFTYTFSTAQLQALQNYILNGGDFALGFDPDCHYYNDGISLTIETKPVPEPMTITLLGSGLAGLYLRRRRVKSSV</sequence>
<evidence type="ECO:0000256" key="1">
    <source>
        <dbReference type="SAM" id="SignalP"/>
    </source>
</evidence>
<feature type="chain" id="PRO_5002110480" evidence="1">
    <location>
        <begin position="20"/>
        <end position="222"/>
    </location>
</feature>
<feature type="signal peptide" evidence="1">
    <location>
        <begin position="1"/>
        <end position="19"/>
    </location>
</feature>
<dbReference type="InterPro" id="IPR013424">
    <property type="entry name" value="Ice-binding_C"/>
</dbReference>